<feature type="transmembrane region" description="Helical" evidence="1">
    <location>
        <begin position="292"/>
        <end position="315"/>
    </location>
</feature>
<dbReference type="EMBL" id="FOSR01000002">
    <property type="protein sequence ID" value="SFK40236.1"/>
    <property type="molecule type" value="Genomic_DNA"/>
</dbReference>
<keyword evidence="1" id="KW-0472">Membrane</keyword>
<sequence>MVDGQARRSLGLDVLRVAATACVLLSHFGLFAAVHWHLPHADLMFVAGPFGLAGFFVLSGYLIGGMLLRIVEAGPGFRAWRGFTLRRLLRVLPTYLLWLIVLALVDPPTHPMAAGMFMHYFTLTQNFAWPMSGDNWFGVSWSLAIEVWFYLAFGALSLAAAARWGMRGLYAVLVGFLVLPLLARACMPTGLPWDAWVRKIALLRLDAIASGVVMAVAVRRMPWLDRHRIALGLAGAAVLVGVLLWWTLIVRGFELRGWFARTFVFDALQLGVALLVPMLLGLRHASARVCACWAWLSDATYAIYLVHLSMLLWAFQLVQQGIIPFLPALALALVATLLWAAFSLHIIERPIRRWRLRLATTARAVAGAGV</sequence>
<feature type="transmembrane region" description="Helical" evidence="1">
    <location>
        <begin position="14"/>
        <end position="38"/>
    </location>
</feature>
<feature type="transmembrane region" description="Helical" evidence="1">
    <location>
        <begin position="258"/>
        <end position="280"/>
    </location>
</feature>
<evidence type="ECO:0000259" key="2">
    <source>
        <dbReference type="Pfam" id="PF01757"/>
    </source>
</evidence>
<dbReference type="AlphaFoldDB" id="A0A1I3Z9D0"/>
<dbReference type="PANTHER" id="PTHR23028">
    <property type="entry name" value="ACETYLTRANSFERASE"/>
    <property type="match status" value="1"/>
</dbReference>
<evidence type="ECO:0000256" key="1">
    <source>
        <dbReference type="SAM" id="Phobius"/>
    </source>
</evidence>
<keyword evidence="3" id="KW-0378">Hydrolase</keyword>
<reference evidence="4" key="1">
    <citation type="submission" date="2016-10" db="EMBL/GenBank/DDBJ databases">
        <authorList>
            <person name="Varghese N."/>
            <person name="Submissions S."/>
        </authorList>
    </citation>
    <scope>NUCLEOTIDE SEQUENCE [LARGE SCALE GENOMIC DNA]</scope>
    <source>
        <strain evidence="4">MO64</strain>
    </source>
</reference>
<dbReference type="RefSeq" id="WP_139201676.1">
    <property type="nucleotide sequence ID" value="NZ_FOSR01000002.1"/>
</dbReference>
<gene>
    <name evidence="3" type="ORF">SAMN05192579_102258</name>
</gene>
<proteinExistence type="predicted"/>
<evidence type="ECO:0000313" key="4">
    <source>
        <dbReference type="Proteomes" id="UP000198725"/>
    </source>
</evidence>
<feature type="transmembrane region" description="Helical" evidence="1">
    <location>
        <begin position="88"/>
        <end position="105"/>
    </location>
</feature>
<keyword evidence="3" id="KW-0012">Acyltransferase</keyword>
<feature type="transmembrane region" description="Helical" evidence="1">
    <location>
        <begin position="44"/>
        <end position="68"/>
    </location>
</feature>
<dbReference type="GO" id="GO:0016787">
    <property type="term" value="F:hydrolase activity"/>
    <property type="evidence" value="ECO:0007669"/>
    <property type="project" value="UniProtKB-KW"/>
</dbReference>
<dbReference type="Pfam" id="PF01757">
    <property type="entry name" value="Acyl_transf_3"/>
    <property type="match status" value="1"/>
</dbReference>
<protein>
    <submittedName>
        <fullName evidence="3">Peptidoglycan/LPS O-acetylase OafA/YrhL, contains acyltransferase and SGNH-hydrolase domains</fullName>
    </submittedName>
</protein>
<dbReference type="PANTHER" id="PTHR23028:SF53">
    <property type="entry name" value="ACYL_TRANSF_3 DOMAIN-CONTAINING PROTEIN"/>
    <property type="match status" value="1"/>
</dbReference>
<evidence type="ECO:0000313" key="3">
    <source>
        <dbReference type="EMBL" id="SFK40236.1"/>
    </source>
</evidence>
<feature type="transmembrane region" description="Helical" evidence="1">
    <location>
        <begin position="321"/>
        <end position="347"/>
    </location>
</feature>
<keyword evidence="4" id="KW-1185">Reference proteome</keyword>
<name>A0A1I3Z9D0_9GAMM</name>
<accession>A0A1I3Z9D0</accession>
<dbReference type="GO" id="GO:0016747">
    <property type="term" value="F:acyltransferase activity, transferring groups other than amino-acyl groups"/>
    <property type="evidence" value="ECO:0007669"/>
    <property type="project" value="InterPro"/>
</dbReference>
<organism evidence="3 4">
    <name type="scientific">Rhodanobacter glycinis</name>
    <dbReference type="NCBI Taxonomy" id="582702"/>
    <lineage>
        <taxon>Bacteria</taxon>
        <taxon>Pseudomonadati</taxon>
        <taxon>Pseudomonadota</taxon>
        <taxon>Gammaproteobacteria</taxon>
        <taxon>Lysobacterales</taxon>
        <taxon>Rhodanobacteraceae</taxon>
        <taxon>Rhodanobacter</taxon>
    </lineage>
</organism>
<keyword evidence="3" id="KW-0808">Transferase</keyword>
<feature type="domain" description="Acyltransferase 3" evidence="2">
    <location>
        <begin position="11"/>
        <end position="341"/>
    </location>
</feature>
<keyword evidence="1" id="KW-1133">Transmembrane helix</keyword>
<dbReference type="InterPro" id="IPR050879">
    <property type="entry name" value="Acyltransferase_3"/>
</dbReference>
<dbReference type="InterPro" id="IPR002656">
    <property type="entry name" value="Acyl_transf_3_dom"/>
</dbReference>
<keyword evidence="1" id="KW-0812">Transmembrane</keyword>
<dbReference type="Proteomes" id="UP000198725">
    <property type="component" value="Unassembled WGS sequence"/>
</dbReference>
<dbReference type="GO" id="GO:0000271">
    <property type="term" value="P:polysaccharide biosynthetic process"/>
    <property type="evidence" value="ECO:0007669"/>
    <property type="project" value="TreeGrafter"/>
</dbReference>
<feature type="transmembrane region" description="Helical" evidence="1">
    <location>
        <begin position="229"/>
        <end position="246"/>
    </location>
</feature>
<dbReference type="GO" id="GO:0016020">
    <property type="term" value="C:membrane"/>
    <property type="evidence" value="ECO:0007669"/>
    <property type="project" value="TreeGrafter"/>
</dbReference>
<feature type="transmembrane region" description="Helical" evidence="1">
    <location>
        <begin position="169"/>
        <end position="190"/>
    </location>
</feature>
<feature type="transmembrane region" description="Helical" evidence="1">
    <location>
        <begin position="196"/>
        <end position="217"/>
    </location>
</feature>
<feature type="transmembrane region" description="Helical" evidence="1">
    <location>
        <begin position="139"/>
        <end position="162"/>
    </location>
</feature>